<dbReference type="InterPro" id="IPR000160">
    <property type="entry name" value="GGDEF_dom"/>
</dbReference>
<dbReference type="InterPro" id="IPR027417">
    <property type="entry name" value="P-loop_NTPase"/>
</dbReference>
<dbReference type="InterPro" id="IPR043128">
    <property type="entry name" value="Rev_trsase/Diguanyl_cyclase"/>
</dbReference>
<dbReference type="Pfam" id="PF00990">
    <property type="entry name" value="GGDEF"/>
    <property type="match status" value="1"/>
</dbReference>
<dbReference type="SUPFAM" id="SSF52540">
    <property type="entry name" value="P-loop containing nucleoside triphosphate hydrolases"/>
    <property type="match status" value="1"/>
</dbReference>
<dbReference type="SUPFAM" id="SSF55073">
    <property type="entry name" value="Nucleotide cyclase"/>
    <property type="match status" value="1"/>
</dbReference>
<gene>
    <name evidence="2" type="ORF">D5R40_28185</name>
</gene>
<reference evidence="2 3" key="1">
    <citation type="journal article" date="2018" name="ACS Chem. Biol.">
        <title>Ketoreductase domain dysfunction expands chemodiversity: malyngamide biosynthesis in the cyanobacterium Okeania hirsuta.</title>
        <authorList>
            <person name="Moss N.A."/>
            <person name="Leao T."/>
            <person name="Rankin M."/>
            <person name="McCullough T.M."/>
            <person name="Qu P."/>
            <person name="Korobeynikov A."/>
            <person name="Smith J.L."/>
            <person name="Gerwick L."/>
            <person name="Gerwick W.H."/>
        </authorList>
    </citation>
    <scope>NUCLEOTIDE SEQUENCE [LARGE SCALE GENOMIC DNA]</scope>
    <source>
        <strain evidence="2 3">PAB10Feb10-1</strain>
    </source>
</reference>
<dbReference type="EMBL" id="RCBY01000269">
    <property type="protein sequence ID" value="RQH27333.1"/>
    <property type="molecule type" value="Genomic_DNA"/>
</dbReference>
<evidence type="ECO:0000313" key="3">
    <source>
        <dbReference type="Proteomes" id="UP000269154"/>
    </source>
</evidence>
<protein>
    <submittedName>
        <fullName evidence="2">Diguanylate cyclase</fullName>
    </submittedName>
</protein>
<dbReference type="AlphaFoldDB" id="A0A3N6P101"/>
<name>A0A3N6P101_9CYAN</name>
<evidence type="ECO:0000259" key="1">
    <source>
        <dbReference type="PROSITE" id="PS50887"/>
    </source>
</evidence>
<dbReference type="Pfam" id="PF14516">
    <property type="entry name" value="AAA_35"/>
    <property type="match status" value="1"/>
</dbReference>
<dbReference type="RefSeq" id="WP_124142817.1">
    <property type="nucleotide sequence ID" value="NZ_CAWOKI010000068.1"/>
</dbReference>
<proteinExistence type="predicted"/>
<keyword evidence="3" id="KW-1185">Reference proteome</keyword>
<accession>A0A3N6P101</accession>
<dbReference type="Proteomes" id="UP000269154">
    <property type="component" value="Unassembled WGS sequence"/>
</dbReference>
<dbReference type="Gene3D" id="3.30.70.270">
    <property type="match status" value="1"/>
</dbReference>
<comment type="caution">
    <text evidence="2">The sequence shown here is derived from an EMBL/GenBank/DDBJ whole genome shotgun (WGS) entry which is preliminary data.</text>
</comment>
<dbReference type="SMART" id="SM00267">
    <property type="entry name" value="GGDEF"/>
    <property type="match status" value="1"/>
</dbReference>
<evidence type="ECO:0000313" key="2">
    <source>
        <dbReference type="EMBL" id="RQH27333.1"/>
    </source>
</evidence>
<organism evidence="2 3">
    <name type="scientific">Okeania hirsuta</name>
    <dbReference type="NCBI Taxonomy" id="1458930"/>
    <lineage>
        <taxon>Bacteria</taxon>
        <taxon>Bacillati</taxon>
        <taxon>Cyanobacteriota</taxon>
        <taxon>Cyanophyceae</taxon>
        <taxon>Oscillatoriophycideae</taxon>
        <taxon>Oscillatoriales</taxon>
        <taxon>Microcoleaceae</taxon>
        <taxon>Okeania</taxon>
    </lineage>
</organism>
<dbReference type="PROSITE" id="PS50887">
    <property type="entry name" value="GGDEF"/>
    <property type="match status" value="1"/>
</dbReference>
<dbReference type="NCBIfam" id="TIGR00254">
    <property type="entry name" value="GGDEF"/>
    <property type="match status" value="1"/>
</dbReference>
<sequence>MTYIPNSKSIDPRPDHPGTPIALNSRFYIERPPCEERAYQEIATPGSLIRIRGPRQMGKTSFLLRLINYTKTLDYRIITIDFLQTDTAVFESTEKFLRWFCINLSRQLKSTYNIDDYWDEDIGYKVCCTIFVEELLHEVYTPVVLIFKEVNCVFKYTKITQDFLPLLRFWHEQARIVEIWKKLRLVLVHATEIYVSLSVNQSPFNLGLPIKLSEFTLEQVKDFAQRYGLKLPAEQIQELMNLVGGHPYLVHLALDNLYHHNLTFEELLRDAPTQRGIYSDYLRSLWIVLQKQPTLAATFTQLITEPTNIQLEPMITYQLENLGLVKIDGNICVPCCKLYSLYFQGQKLGQTSDRTVAEKTKNQDYQNPQVFTNINSVKMSNHDFFNFYTKIEWNNIVAENYPIALILGEIDNYQVYKNQYGTKFSHNCLQVISKKISLILQDIHNVHFNKENEQFIMILPKIDGRKAIEIAEIIIREIKELTLSPDRDMWTNFPNSIVTMSMGIACTIPSENEASSLFLAAAEALFESQEQGDCVALSSFLNYQDS</sequence>
<dbReference type="InterPro" id="IPR029787">
    <property type="entry name" value="Nucleotide_cyclase"/>
</dbReference>
<dbReference type="Gene3D" id="3.40.50.300">
    <property type="entry name" value="P-loop containing nucleotide triphosphate hydrolases"/>
    <property type="match status" value="1"/>
</dbReference>
<dbReference type="OrthoDB" id="502668at2"/>
<feature type="domain" description="GGDEF" evidence="1">
    <location>
        <begin position="401"/>
        <end position="545"/>
    </location>
</feature>